<dbReference type="RefSeq" id="WP_345504339.1">
    <property type="nucleotide sequence ID" value="NZ_BAABLO010000011.1"/>
</dbReference>
<dbReference type="PANTHER" id="PTHR43046:SF14">
    <property type="entry name" value="MUTT_NUDIX FAMILY PROTEIN"/>
    <property type="match status" value="1"/>
</dbReference>
<comment type="cofactor">
    <cofactor evidence="1">
        <name>Mg(2+)</name>
        <dbReference type="ChEBI" id="CHEBI:18420"/>
    </cofactor>
</comment>
<reference evidence="5" key="1">
    <citation type="journal article" date="2019" name="Int. J. Syst. Evol. Microbiol.">
        <title>The Global Catalogue of Microorganisms (GCM) 10K type strain sequencing project: providing services to taxonomists for standard genome sequencing and annotation.</title>
        <authorList>
            <consortium name="The Broad Institute Genomics Platform"/>
            <consortium name="The Broad Institute Genome Sequencing Center for Infectious Disease"/>
            <person name="Wu L."/>
            <person name="Ma J."/>
        </authorList>
    </citation>
    <scope>NUCLEOTIDE SEQUENCE [LARGE SCALE GENOMIC DNA]</scope>
    <source>
        <strain evidence="5">JCM 18961</strain>
    </source>
</reference>
<feature type="domain" description="Nudix hydrolase" evidence="3">
    <location>
        <begin position="31"/>
        <end position="168"/>
    </location>
</feature>
<accession>A0ABP8YHH9</accession>
<dbReference type="SUPFAM" id="SSF55811">
    <property type="entry name" value="Nudix"/>
    <property type="match status" value="1"/>
</dbReference>
<evidence type="ECO:0000256" key="2">
    <source>
        <dbReference type="ARBA" id="ARBA00022801"/>
    </source>
</evidence>
<protein>
    <recommendedName>
        <fullName evidence="3">Nudix hydrolase domain-containing protein</fullName>
    </recommendedName>
</protein>
<dbReference type="InterPro" id="IPR020084">
    <property type="entry name" value="NUDIX_hydrolase_CS"/>
</dbReference>
<dbReference type="PROSITE" id="PS51462">
    <property type="entry name" value="NUDIX"/>
    <property type="match status" value="1"/>
</dbReference>
<organism evidence="4 5">
    <name type="scientific">Pedococcus ginsenosidimutans</name>
    <dbReference type="NCBI Taxonomy" id="490570"/>
    <lineage>
        <taxon>Bacteria</taxon>
        <taxon>Bacillati</taxon>
        <taxon>Actinomycetota</taxon>
        <taxon>Actinomycetes</taxon>
        <taxon>Micrococcales</taxon>
        <taxon>Intrasporangiaceae</taxon>
        <taxon>Pedococcus</taxon>
    </lineage>
</organism>
<proteinExistence type="predicted"/>
<dbReference type="Gene3D" id="3.90.79.10">
    <property type="entry name" value="Nucleoside Triphosphate Pyrophosphohydrolase"/>
    <property type="match status" value="1"/>
</dbReference>
<gene>
    <name evidence="4" type="ORF">GCM10025782_28650</name>
</gene>
<keyword evidence="5" id="KW-1185">Reference proteome</keyword>
<dbReference type="InterPro" id="IPR015797">
    <property type="entry name" value="NUDIX_hydrolase-like_dom_sf"/>
</dbReference>
<dbReference type="PROSITE" id="PS00893">
    <property type="entry name" value="NUDIX_BOX"/>
    <property type="match status" value="1"/>
</dbReference>
<dbReference type="EMBL" id="BAABLO010000011">
    <property type="protein sequence ID" value="GAA4728165.1"/>
    <property type="molecule type" value="Genomic_DNA"/>
</dbReference>
<evidence type="ECO:0000256" key="1">
    <source>
        <dbReference type="ARBA" id="ARBA00001946"/>
    </source>
</evidence>
<sequence>MTGLPVRLQGVEFADGSVAHVVLTPAADPAPEAGVFAAMVVLRDARGWCAVTWSPRRGEWGPPGGWREPGESVTECVLREVAEEVGLDLDPSLLVPVGHELFEPVSSTGRWPRRGGHMQLYAATWPEVGPRLEAREDDARDPQWVTPEEFRARSGRQFWWPLVEAALRD</sequence>
<evidence type="ECO:0000313" key="4">
    <source>
        <dbReference type="EMBL" id="GAA4728165.1"/>
    </source>
</evidence>
<dbReference type="PANTHER" id="PTHR43046">
    <property type="entry name" value="GDP-MANNOSE MANNOSYL HYDROLASE"/>
    <property type="match status" value="1"/>
</dbReference>
<dbReference type="Proteomes" id="UP001500556">
    <property type="component" value="Unassembled WGS sequence"/>
</dbReference>
<dbReference type="CDD" id="cd02883">
    <property type="entry name" value="NUDIX_Hydrolase"/>
    <property type="match status" value="1"/>
</dbReference>
<dbReference type="Pfam" id="PF00293">
    <property type="entry name" value="NUDIX"/>
    <property type="match status" value="1"/>
</dbReference>
<keyword evidence="2" id="KW-0378">Hydrolase</keyword>
<evidence type="ECO:0000259" key="3">
    <source>
        <dbReference type="PROSITE" id="PS51462"/>
    </source>
</evidence>
<name>A0ABP8YHH9_9MICO</name>
<comment type="caution">
    <text evidence="4">The sequence shown here is derived from an EMBL/GenBank/DDBJ whole genome shotgun (WGS) entry which is preliminary data.</text>
</comment>
<evidence type="ECO:0000313" key="5">
    <source>
        <dbReference type="Proteomes" id="UP001500556"/>
    </source>
</evidence>
<dbReference type="InterPro" id="IPR000086">
    <property type="entry name" value="NUDIX_hydrolase_dom"/>
</dbReference>